<proteinExistence type="predicted"/>
<dbReference type="PANTHER" id="PTHR42663:SF6">
    <property type="entry name" value="HYDROLASE C777.06C-RELATED"/>
    <property type="match status" value="1"/>
</dbReference>
<feature type="domain" description="Metallo-beta-lactamase" evidence="1">
    <location>
        <begin position="68"/>
        <end position="267"/>
    </location>
</feature>
<accession>A0A8H7RHD8</accession>
<reference evidence="2" key="1">
    <citation type="submission" date="2020-12" db="EMBL/GenBank/DDBJ databases">
        <title>Metabolic potential, ecology and presence of endohyphal bacteria is reflected in genomic diversity of Mucoromycotina.</title>
        <authorList>
            <person name="Muszewska A."/>
            <person name="Okrasinska A."/>
            <person name="Steczkiewicz K."/>
            <person name="Drgas O."/>
            <person name="Orlowska M."/>
            <person name="Perlinska-Lenart U."/>
            <person name="Aleksandrzak-Piekarczyk T."/>
            <person name="Szatraj K."/>
            <person name="Zielenkiewicz U."/>
            <person name="Pilsyk S."/>
            <person name="Malc E."/>
            <person name="Mieczkowski P."/>
            <person name="Kruszewska J.S."/>
            <person name="Biernat P."/>
            <person name="Pawlowska J."/>
        </authorList>
    </citation>
    <scope>NUCLEOTIDE SEQUENCE</scope>
    <source>
        <strain evidence="2">WA0000017839</strain>
    </source>
</reference>
<dbReference type="OrthoDB" id="341300at2759"/>
<dbReference type="AlphaFoldDB" id="A0A8H7RHD8"/>
<evidence type="ECO:0000259" key="1">
    <source>
        <dbReference type="Pfam" id="PF12706"/>
    </source>
</evidence>
<dbReference type="EMBL" id="JAEPRD010000012">
    <property type="protein sequence ID" value="KAG2210312.1"/>
    <property type="molecule type" value="Genomic_DNA"/>
</dbReference>
<name>A0A8H7RHD8_9FUNG</name>
<organism evidence="2 3">
    <name type="scientific">Mucor saturninus</name>
    <dbReference type="NCBI Taxonomy" id="64648"/>
    <lineage>
        <taxon>Eukaryota</taxon>
        <taxon>Fungi</taxon>
        <taxon>Fungi incertae sedis</taxon>
        <taxon>Mucoromycota</taxon>
        <taxon>Mucoromycotina</taxon>
        <taxon>Mucoromycetes</taxon>
        <taxon>Mucorales</taxon>
        <taxon>Mucorineae</taxon>
        <taxon>Mucoraceae</taxon>
        <taxon>Mucor</taxon>
    </lineage>
</organism>
<dbReference type="PANTHER" id="PTHR42663">
    <property type="entry name" value="HYDROLASE C777.06C-RELATED-RELATED"/>
    <property type="match status" value="1"/>
</dbReference>
<sequence length="325" mass="36212">MATVVEIIFLGTGTSSSVPTIACLTNPEKSCPVCLSTQTPEGIKNNRRNTSMVVRYRKHDDPVGFRLRNVLIDCGKTFYTSAVEILPRYGVRELDGVIITHGHADACYGMDDLRGWTLGGAIQRRINVYLAPETMEVVTRTFPFLVDSSLATGGGEVADFKYHVFDPKKHFTIEGLDFTPLAVHHGIYMTTKEPYVCYGFRFDGVSYISDTNFIPADTMQLIQGKSRIFVVDCLRFVPVTVPHASHFDLGQSNDAARQVKAAKTYYVGFAHRVDHYELEKSLKELETLEGLKVAPAYDGLRVSLEKKGELVESSYLEPALIVVKE</sequence>
<dbReference type="InterPro" id="IPR001279">
    <property type="entry name" value="Metallo-B-lactamas"/>
</dbReference>
<dbReference type="Pfam" id="PF12706">
    <property type="entry name" value="Lactamase_B_2"/>
    <property type="match status" value="1"/>
</dbReference>
<dbReference type="CDD" id="cd16279">
    <property type="entry name" value="metallo-hydrolase-like_MBL-fold"/>
    <property type="match status" value="1"/>
</dbReference>
<comment type="caution">
    <text evidence="2">The sequence shown here is derived from an EMBL/GenBank/DDBJ whole genome shotgun (WGS) entry which is preliminary data.</text>
</comment>
<dbReference type="Gene3D" id="3.60.15.10">
    <property type="entry name" value="Ribonuclease Z/Hydroxyacylglutathione hydrolase-like"/>
    <property type="match status" value="1"/>
</dbReference>
<gene>
    <name evidence="2" type="ORF">INT47_003297</name>
</gene>
<dbReference type="SUPFAM" id="SSF56281">
    <property type="entry name" value="Metallo-hydrolase/oxidoreductase"/>
    <property type="match status" value="1"/>
</dbReference>
<keyword evidence="3" id="KW-1185">Reference proteome</keyword>
<dbReference type="Proteomes" id="UP000603453">
    <property type="component" value="Unassembled WGS sequence"/>
</dbReference>
<evidence type="ECO:0000313" key="3">
    <source>
        <dbReference type="Proteomes" id="UP000603453"/>
    </source>
</evidence>
<evidence type="ECO:0000313" key="2">
    <source>
        <dbReference type="EMBL" id="KAG2210312.1"/>
    </source>
</evidence>
<dbReference type="InterPro" id="IPR036866">
    <property type="entry name" value="RibonucZ/Hydroxyglut_hydro"/>
</dbReference>
<protein>
    <recommendedName>
        <fullName evidence="1">Metallo-beta-lactamase domain-containing protein</fullName>
    </recommendedName>
</protein>